<protein>
    <submittedName>
        <fullName evidence="3">Uncharacterized protein</fullName>
    </submittedName>
</protein>
<organism evidence="3 4">
    <name type="scientific">Dendrobium chrysotoxum</name>
    <name type="common">Orchid</name>
    <dbReference type="NCBI Taxonomy" id="161865"/>
    <lineage>
        <taxon>Eukaryota</taxon>
        <taxon>Viridiplantae</taxon>
        <taxon>Streptophyta</taxon>
        <taxon>Embryophyta</taxon>
        <taxon>Tracheophyta</taxon>
        <taxon>Spermatophyta</taxon>
        <taxon>Magnoliopsida</taxon>
        <taxon>Liliopsida</taxon>
        <taxon>Asparagales</taxon>
        <taxon>Orchidaceae</taxon>
        <taxon>Epidendroideae</taxon>
        <taxon>Malaxideae</taxon>
        <taxon>Dendrobiinae</taxon>
        <taxon>Dendrobium</taxon>
    </lineage>
</organism>
<proteinExistence type="predicted"/>
<gene>
    <name evidence="3" type="ORF">IEQ34_018439</name>
</gene>
<dbReference type="Proteomes" id="UP000775213">
    <property type="component" value="Unassembled WGS sequence"/>
</dbReference>
<comment type="caution">
    <text evidence="3">The sequence shown here is derived from an EMBL/GenBank/DDBJ whole genome shotgun (WGS) entry which is preliminary data.</text>
</comment>
<dbReference type="PANTHER" id="PTHR36481:SF2">
    <property type="entry name" value="EXPRESSED PROTEIN"/>
    <property type="match status" value="1"/>
</dbReference>
<reference evidence="3 4" key="1">
    <citation type="journal article" date="2021" name="Hortic Res">
        <title>Chromosome-scale assembly of the Dendrobium chrysotoxum genome enhances the understanding of orchid evolution.</title>
        <authorList>
            <person name="Zhang Y."/>
            <person name="Zhang G.Q."/>
            <person name="Zhang D."/>
            <person name="Liu X.D."/>
            <person name="Xu X.Y."/>
            <person name="Sun W.H."/>
            <person name="Yu X."/>
            <person name="Zhu X."/>
            <person name="Wang Z.W."/>
            <person name="Zhao X."/>
            <person name="Zhong W.Y."/>
            <person name="Chen H."/>
            <person name="Yin W.L."/>
            <person name="Huang T."/>
            <person name="Niu S.C."/>
            <person name="Liu Z.J."/>
        </authorList>
    </citation>
    <scope>NUCLEOTIDE SEQUENCE [LARGE SCALE GENOMIC DNA]</scope>
    <source>
        <strain evidence="3">Lindl</strain>
    </source>
</reference>
<feature type="signal peptide" evidence="2">
    <location>
        <begin position="1"/>
        <end position="24"/>
    </location>
</feature>
<keyword evidence="4" id="KW-1185">Reference proteome</keyword>
<dbReference type="AlphaFoldDB" id="A0AAV7FND8"/>
<evidence type="ECO:0000256" key="2">
    <source>
        <dbReference type="SAM" id="SignalP"/>
    </source>
</evidence>
<dbReference type="EMBL" id="JAGFBR010000017">
    <property type="protein sequence ID" value="KAH0451140.1"/>
    <property type="molecule type" value="Genomic_DNA"/>
</dbReference>
<accession>A0AAV7FND8</accession>
<evidence type="ECO:0000256" key="1">
    <source>
        <dbReference type="SAM" id="MobiDB-lite"/>
    </source>
</evidence>
<dbReference type="PANTHER" id="PTHR36481">
    <property type="entry name" value="EXPRESSED PROTEIN"/>
    <property type="match status" value="1"/>
</dbReference>
<name>A0AAV7FND8_DENCH</name>
<feature type="chain" id="PRO_5043641890" evidence="2">
    <location>
        <begin position="25"/>
        <end position="274"/>
    </location>
</feature>
<keyword evidence="2" id="KW-0732">Signal</keyword>
<evidence type="ECO:0000313" key="3">
    <source>
        <dbReference type="EMBL" id="KAH0451140.1"/>
    </source>
</evidence>
<evidence type="ECO:0000313" key="4">
    <source>
        <dbReference type="Proteomes" id="UP000775213"/>
    </source>
</evidence>
<dbReference type="InterPro" id="IPR036426">
    <property type="entry name" value="Bulb-type_lectin_dom_sf"/>
</dbReference>
<sequence length="274" mass="28853">MELLLFFFFFFFLFSLVPLSSTQANDTTLPGSIARTTMQQLLATLSPGNPSASEPFLSSPSGKYAAYFLRHVTAPVPIPDAGGFGTDFCYIQVAEINTTDSRWESDCVPVSISNGCSLIFSDSGLEILDGSNSAWSTGAQTEYPPQNLELDDEGDMTITGEGGELAWKASSDEPRQNQHCGELGLPGLTAAAPPSTQSIGKGSEIPLGQPPSGRSIGRVGPMPEVGNGAGIGYGGLPLVDSTPYDSGSLKPVERWVGMGRAWLLCLTAFGGVLF</sequence>
<dbReference type="SUPFAM" id="SSF51110">
    <property type="entry name" value="alpha-D-mannose-specific plant lectins"/>
    <property type="match status" value="1"/>
</dbReference>
<feature type="region of interest" description="Disordered" evidence="1">
    <location>
        <begin position="194"/>
        <end position="218"/>
    </location>
</feature>